<comment type="similarity">
    <text evidence="2">Belongs to the plant DMP1 protein family.</text>
</comment>
<organism evidence="7 8">
    <name type="scientific">Protea cynaroides</name>
    <dbReference type="NCBI Taxonomy" id="273540"/>
    <lineage>
        <taxon>Eukaryota</taxon>
        <taxon>Viridiplantae</taxon>
        <taxon>Streptophyta</taxon>
        <taxon>Embryophyta</taxon>
        <taxon>Tracheophyta</taxon>
        <taxon>Spermatophyta</taxon>
        <taxon>Magnoliopsida</taxon>
        <taxon>Proteales</taxon>
        <taxon>Proteaceae</taxon>
        <taxon>Protea</taxon>
    </lineage>
</organism>
<evidence type="ECO:0000313" key="8">
    <source>
        <dbReference type="Proteomes" id="UP001141806"/>
    </source>
</evidence>
<dbReference type="Proteomes" id="UP001141806">
    <property type="component" value="Unassembled WGS sequence"/>
</dbReference>
<gene>
    <name evidence="7" type="ORF">NE237_017775</name>
</gene>
<dbReference type="GO" id="GO:0010256">
    <property type="term" value="P:endomembrane system organization"/>
    <property type="evidence" value="ECO:0007669"/>
    <property type="project" value="TreeGrafter"/>
</dbReference>
<dbReference type="PANTHER" id="PTHR31621">
    <property type="entry name" value="PROTEIN DMP3"/>
    <property type="match status" value="1"/>
</dbReference>
<keyword evidence="8" id="KW-1185">Reference proteome</keyword>
<feature type="transmembrane region" description="Helical" evidence="6">
    <location>
        <begin position="82"/>
        <end position="100"/>
    </location>
</feature>
<feature type="transmembrane region" description="Helical" evidence="6">
    <location>
        <begin position="182"/>
        <end position="201"/>
    </location>
</feature>
<name>A0A9Q0K8S4_9MAGN</name>
<evidence type="ECO:0000256" key="6">
    <source>
        <dbReference type="SAM" id="Phobius"/>
    </source>
</evidence>
<keyword evidence="3 6" id="KW-0812">Transmembrane</keyword>
<evidence type="ECO:0000256" key="5">
    <source>
        <dbReference type="ARBA" id="ARBA00023136"/>
    </source>
</evidence>
<comment type="subcellular location">
    <subcellularLocation>
        <location evidence="1">Membrane</location>
        <topology evidence="1">Multi-pass membrane protein</topology>
    </subcellularLocation>
</comment>
<dbReference type="GO" id="GO:0005737">
    <property type="term" value="C:cytoplasm"/>
    <property type="evidence" value="ECO:0007669"/>
    <property type="project" value="UniProtKB-ARBA"/>
</dbReference>
<keyword evidence="4 6" id="KW-1133">Transmembrane helix</keyword>
<feature type="transmembrane region" description="Helical" evidence="6">
    <location>
        <begin position="144"/>
        <end position="162"/>
    </location>
</feature>
<dbReference type="OrthoDB" id="525686at2759"/>
<evidence type="ECO:0000256" key="4">
    <source>
        <dbReference type="ARBA" id="ARBA00022989"/>
    </source>
</evidence>
<dbReference type="AlphaFoldDB" id="A0A9Q0K8S4"/>
<dbReference type="GO" id="GO:0016020">
    <property type="term" value="C:membrane"/>
    <property type="evidence" value="ECO:0007669"/>
    <property type="project" value="UniProtKB-SubCell"/>
</dbReference>
<comment type="caution">
    <text evidence="7">The sequence shown here is derived from an EMBL/GenBank/DDBJ whole genome shotgun (WGS) entry which is preliminary data.</text>
</comment>
<evidence type="ECO:0000313" key="7">
    <source>
        <dbReference type="EMBL" id="KAJ4965926.1"/>
    </source>
</evidence>
<keyword evidence="5 6" id="KW-0472">Membrane</keyword>
<evidence type="ECO:0000256" key="2">
    <source>
        <dbReference type="ARBA" id="ARBA00008707"/>
    </source>
</evidence>
<evidence type="ECO:0000256" key="1">
    <source>
        <dbReference type="ARBA" id="ARBA00004141"/>
    </source>
</evidence>
<proteinExistence type="inferred from homology"/>
<evidence type="ECO:0000256" key="3">
    <source>
        <dbReference type="ARBA" id="ARBA00022692"/>
    </source>
</evidence>
<dbReference type="PANTHER" id="PTHR31621:SF1">
    <property type="entry name" value="PROTEIN DMP5"/>
    <property type="match status" value="1"/>
</dbReference>
<protein>
    <submittedName>
        <fullName evidence="7">Uncharacterized protein</fullName>
    </submittedName>
</protein>
<dbReference type="Pfam" id="PF05078">
    <property type="entry name" value="DUF679"/>
    <property type="match status" value="1"/>
</dbReference>
<reference evidence="7" key="1">
    <citation type="journal article" date="2023" name="Plant J.">
        <title>The genome of the king protea, Protea cynaroides.</title>
        <authorList>
            <person name="Chang J."/>
            <person name="Duong T.A."/>
            <person name="Schoeman C."/>
            <person name="Ma X."/>
            <person name="Roodt D."/>
            <person name="Barker N."/>
            <person name="Li Z."/>
            <person name="Van de Peer Y."/>
            <person name="Mizrachi E."/>
        </authorList>
    </citation>
    <scope>NUCLEOTIDE SEQUENCE</scope>
    <source>
        <tissue evidence="7">Young leaves</tissue>
    </source>
</reference>
<dbReference type="InterPro" id="IPR007770">
    <property type="entry name" value="DMP"/>
</dbReference>
<accession>A0A9Q0K8S4</accession>
<dbReference type="EMBL" id="JAMYWD010000007">
    <property type="protein sequence ID" value="KAJ4965926.1"/>
    <property type="molecule type" value="Genomic_DNA"/>
</dbReference>
<sequence length="216" mass="23563">MSLRTRTKTPTAGTLATEEKEPLIIPNASLPSSSPIQRSIFSKTLTSTANLAKHLPTGTVMAFQLLIPIFTKNGICDSITRHLTLLLLILLSVSCFLACFTDSFKSSDGQVHYGIATPKGMWVFDHTAASISSVPDLSKYKLRAVDFVHGVLTVFVFFSVALRDRNVLSCFYPQPKQEIQEILYIVPVGVGVICSLLFVIFPATRHGIGYPSTPGT</sequence>